<dbReference type="PANTHER" id="PTHR42908">
    <property type="entry name" value="TRANSLATION ELONGATION FACTOR-RELATED"/>
    <property type="match status" value="1"/>
</dbReference>
<dbReference type="InterPro" id="IPR009000">
    <property type="entry name" value="Transl_B-barrel_sf"/>
</dbReference>
<dbReference type="PANTHER" id="PTHR42908:SF3">
    <property type="entry name" value="ELONGATION FACTOR-LIKE GTPASE 1"/>
    <property type="match status" value="1"/>
</dbReference>
<evidence type="ECO:0000256" key="2">
    <source>
        <dbReference type="ARBA" id="ARBA00023134"/>
    </source>
</evidence>
<dbReference type="InterPro" id="IPR000795">
    <property type="entry name" value="T_Tr_GTP-bd_dom"/>
</dbReference>
<proteinExistence type="predicted"/>
<dbReference type="Pfam" id="PF25118">
    <property type="entry name" value="EFL1"/>
    <property type="match status" value="1"/>
</dbReference>
<dbReference type="FunFam" id="3.30.70.870:FF:000002">
    <property type="entry name" value="Translation elongation factor 2"/>
    <property type="match status" value="1"/>
</dbReference>
<dbReference type="RefSeq" id="XP_031780400.1">
    <property type="nucleotide sequence ID" value="XM_031924540.2"/>
</dbReference>
<dbReference type="PRINTS" id="PR00315">
    <property type="entry name" value="ELONGATNFCT"/>
</dbReference>
<dbReference type="PROSITE" id="PS51722">
    <property type="entry name" value="G_TR_2"/>
    <property type="match status" value="1"/>
</dbReference>
<dbReference type="InterPro" id="IPR041095">
    <property type="entry name" value="EFG_II"/>
</dbReference>
<feature type="region of interest" description="Disordered" evidence="3">
    <location>
        <begin position="936"/>
        <end position="965"/>
    </location>
</feature>
<organism evidence="5 6">
    <name type="scientific">Nasonia vitripennis</name>
    <name type="common">Parasitic wasp</name>
    <dbReference type="NCBI Taxonomy" id="7425"/>
    <lineage>
        <taxon>Eukaryota</taxon>
        <taxon>Metazoa</taxon>
        <taxon>Ecdysozoa</taxon>
        <taxon>Arthropoda</taxon>
        <taxon>Hexapoda</taxon>
        <taxon>Insecta</taxon>
        <taxon>Pterygota</taxon>
        <taxon>Neoptera</taxon>
        <taxon>Endopterygota</taxon>
        <taxon>Hymenoptera</taxon>
        <taxon>Apocrita</taxon>
        <taxon>Proctotrupomorpha</taxon>
        <taxon>Chalcidoidea</taxon>
        <taxon>Pteromalidae</taxon>
        <taxon>Pteromalinae</taxon>
        <taxon>Nasonia</taxon>
    </lineage>
</organism>
<dbReference type="GO" id="GO:0043022">
    <property type="term" value="F:ribosome binding"/>
    <property type="evidence" value="ECO:0007669"/>
    <property type="project" value="TreeGrafter"/>
</dbReference>
<dbReference type="GO" id="GO:1990904">
    <property type="term" value="C:ribonucleoprotein complex"/>
    <property type="evidence" value="ECO:0007669"/>
    <property type="project" value="TreeGrafter"/>
</dbReference>
<keyword evidence="2" id="KW-0342">GTP-binding</keyword>
<dbReference type="CDD" id="cd16261">
    <property type="entry name" value="EF2_snRNP_III"/>
    <property type="match status" value="1"/>
</dbReference>
<dbReference type="InterPro" id="IPR005225">
    <property type="entry name" value="Small_GTP-bd"/>
</dbReference>
<evidence type="ECO:0000313" key="5">
    <source>
        <dbReference type="EnsemblMetazoa" id="XP_031780401"/>
    </source>
</evidence>
<dbReference type="SUPFAM" id="SSF54211">
    <property type="entry name" value="Ribosomal protein S5 domain 2-like"/>
    <property type="match status" value="1"/>
</dbReference>
<dbReference type="InParanoid" id="A0A7M7Q3H5"/>
<dbReference type="Gene3D" id="3.40.50.300">
    <property type="entry name" value="P-loop containing nucleotide triphosphate hydrolases"/>
    <property type="match status" value="1"/>
</dbReference>
<reference evidence="5" key="1">
    <citation type="submission" date="2021-01" db="UniProtKB">
        <authorList>
            <consortium name="EnsemblMetazoa"/>
        </authorList>
    </citation>
    <scope>IDENTIFICATION</scope>
</reference>
<dbReference type="Gene3D" id="3.90.1430.10">
    <property type="entry name" value="Yeast translation eEF2 (G' domain)"/>
    <property type="match status" value="1"/>
</dbReference>
<dbReference type="SUPFAM" id="SSF54980">
    <property type="entry name" value="EF-G C-terminal domain-like"/>
    <property type="match status" value="1"/>
</dbReference>
<dbReference type="Pfam" id="PF14492">
    <property type="entry name" value="EFG_III"/>
    <property type="match status" value="1"/>
</dbReference>
<evidence type="ECO:0000256" key="1">
    <source>
        <dbReference type="ARBA" id="ARBA00022741"/>
    </source>
</evidence>
<keyword evidence="6" id="KW-1185">Reference proteome</keyword>
<dbReference type="InterPro" id="IPR014721">
    <property type="entry name" value="Ribsml_uS5_D2-typ_fold_subgr"/>
</dbReference>
<dbReference type="FunFam" id="3.90.1430.10:FF:000002">
    <property type="entry name" value="Elongation factor like GTPase 1"/>
    <property type="match status" value="1"/>
</dbReference>
<dbReference type="Gene3D" id="3.30.70.870">
    <property type="entry name" value="Elongation Factor G (Translational Gtpase), domain 3"/>
    <property type="match status" value="1"/>
</dbReference>
<protein>
    <recommendedName>
        <fullName evidence="4">Tr-type G domain-containing protein</fullName>
    </recommendedName>
</protein>
<dbReference type="Gene3D" id="3.30.230.10">
    <property type="match status" value="1"/>
</dbReference>
<dbReference type="GO" id="GO:0003924">
    <property type="term" value="F:GTPase activity"/>
    <property type="evidence" value="ECO:0007669"/>
    <property type="project" value="InterPro"/>
</dbReference>
<dbReference type="GO" id="GO:0042256">
    <property type="term" value="P:cytosolic ribosome assembly"/>
    <property type="evidence" value="ECO:0007669"/>
    <property type="project" value="TreeGrafter"/>
</dbReference>
<evidence type="ECO:0000259" key="4">
    <source>
        <dbReference type="PROSITE" id="PS51722"/>
    </source>
</evidence>
<feature type="domain" description="Tr-type G" evidence="4">
    <location>
        <begin position="17"/>
        <end position="260"/>
    </location>
</feature>
<feature type="compositionally biased region" description="Basic and acidic residues" evidence="3">
    <location>
        <begin position="444"/>
        <end position="477"/>
    </location>
</feature>
<dbReference type="CDD" id="cd01885">
    <property type="entry name" value="EF2"/>
    <property type="match status" value="1"/>
</dbReference>
<dbReference type="KEGG" id="nvi:100121680"/>
<dbReference type="InterPro" id="IPR027417">
    <property type="entry name" value="P-loop_NTPase"/>
</dbReference>
<dbReference type="NCBIfam" id="TIGR00231">
    <property type="entry name" value="small_GTP"/>
    <property type="match status" value="1"/>
</dbReference>
<dbReference type="EnsemblMetazoa" id="XM_031924540">
    <property type="protein sequence ID" value="XP_031780400"/>
    <property type="gene ID" value="LOC100121680"/>
</dbReference>
<keyword evidence="1" id="KW-0547">Nucleotide-binding</keyword>
<dbReference type="GeneID" id="100121680"/>
<dbReference type="InterPro" id="IPR020568">
    <property type="entry name" value="Ribosomal_Su5_D2-typ_SF"/>
</dbReference>
<feature type="region of interest" description="Disordered" evidence="3">
    <location>
        <begin position="444"/>
        <end position="480"/>
    </location>
</feature>
<evidence type="ECO:0000313" key="6">
    <source>
        <dbReference type="Proteomes" id="UP000002358"/>
    </source>
</evidence>
<dbReference type="CDD" id="cd16268">
    <property type="entry name" value="EF2_II"/>
    <property type="match status" value="1"/>
</dbReference>
<dbReference type="GO" id="GO:0005525">
    <property type="term" value="F:GTP binding"/>
    <property type="evidence" value="ECO:0007669"/>
    <property type="project" value="UniProtKB-KW"/>
</dbReference>
<accession>A0A7M7Q3H5</accession>
<evidence type="ECO:0000256" key="3">
    <source>
        <dbReference type="SAM" id="MobiDB-lite"/>
    </source>
</evidence>
<dbReference type="Pfam" id="PF00009">
    <property type="entry name" value="GTP_EFTU"/>
    <property type="match status" value="1"/>
</dbReference>
<dbReference type="Proteomes" id="UP000002358">
    <property type="component" value="Chromosome 2"/>
</dbReference>
<dbReference type="CDD" id="cd01681">
    <property type="entry name" value="aeEF2_snRNP_like_IV"/>
    <property type="match status" value="1"/>
</dbReference>
<dbReference type="SUPFAM" id="SSF52540">
    <property type="entry name" value="P-loop containing nucleoside triphosphate hydrolases"/>
    <property type="match status" value="1"/>
</dbReference>
<sequence length="1172" mass="131383">MKLLDLEKFQQLQSSLDSIRNICILAHVDHGKTTLADSLVASNGIISNKLAGKLRYLDSRPDEQLRGITMKSSLITLYHLYDNSEFIVNLIDSPGHVDFASEVSTAVRLCDGAIIVVDVVEGVCPQTRSALSIAYIEGLKPVLVLNKIDRLITEMKLSPLDAYVHLNQVLEQVNAVMGELFTSDIMERDEENDDVKSSQAETLGERNLADWQSALEEIDDSNLYFSPEQGNVLFASAIDGWGFAIKDFAKIFSKKLGFSEKVLSKTLWGDYYINSKTKKIMRGAQEKAKKPLCVQFILENLWAMYDTVVVRKDKEKVATMVEKLNIKLTARDLRHSDPKAQLHAICTQWLPLAKACLDMVCENVPSPNKLPSEKVERLISCREEFSSMPDETQALKQAFLDCIADEKAPVIIFISKMFPVDRKSLPENKPKPLTEEELKQRRELARQRHADKLEKERLEDTMPLKDADGSSAKKEMEEDKQEEEEACEDCLIAFARVYSGSVSIGSELYVLGPKHDPRIALEREKSGEVIDAATQLKDLKPGRHITKVTISKLYLLMGRELEPITKVPAGNVIGIGNLEEHVLKTATLSSTVACPPFSELTSLAVPILRVALEPKHPNDLQKLVNGLKLLNQADACALVHIQETGEIVLNTAGEVHLERCLEDLKLRYAKVEINVSEPIVSYRETVVPPPKVDMVNEAIAEQKTDDVKLDTWTWNRQCYFEIDAKPLPEAVTKLLENNAELIKELDRYYSGKREDANELPDLSTLNLESSALTQKMQKNVETFKSELLNAFKEAEWEEDILEKIWSFGPRKCGPNIFLNESTFVRKPFWDHQNKSTDPRDAYYNSMINGFQLATLSGPLCEEPMMGVCFVLKKWEIYEDPQGPTNTSSQSHLGGQLMSACNQACRKAFSLRRPRLVTPMYSCSVLVNSDVLEQKANDVSQSGRRRSVCLGRRDDPPATTGPFRARQPASISAITHVLCIHRGESTARKAVRGVRQETRSSDRSGQRWFRWSISCSRTSTCARELSFGQRAAHTDFRTGQSSARFQSLGGDRAGSVLGAVDGRRVPALRREGGQRKSRQKVHRRGASPEGTSARLAARHSRREAAHAVQEEVEPLFFFSRLGAGLSLRSLMDGPFVGRLGEKIHKQTRFSLPSFYTSCTRWRGSLVGITALAD</sequence>
<dbReference type="RefSeq" id="XP_031780401.1">
    <property type="nucleotide sequence ID" value="XM_031924541.2"/>
</dbReference>
<dbReference type="InterPro" id="IPR056752">
    <property type="entry name" value="EFL1"/>
</dbReference>
<name>A0A7M7Q3H5_NASVI</name>
<dbReference type="GO" id="GO:0005829">
    <property type="term" value="C:cytosol"/>
    <property type="evidence" value="ECO:0007669"/>
    <property type="project" value="TreeGrafter"/>
</dbReference>
<dbReference type="AlphaFoldDB" id="A0A7M7Q3H5"/>
<feature type="region of interest" description="Disordered" evidence="3">
    <location>
        <begin position="1066"/>
        <end position="1093"/>
    </location>
</feature>
<dbReference type="FunCoup" id="A0A7M7Q3H5">
    <property type="interactions" value="1580"/>
</dbReference>
<dbReference type="InterPro" id="IPR035647">
    <property type="entry name" value="EFG_III/V"/>
</dbReference>
<dbReference type="Gene3D" id="2.40.30.10">
    <property type="entry name" value="Translation factors"/>
    <property type="match status" value="1"/>
</dbReference>
<dbReference type="SUPFAM" id="SSF50447">
    <property type="entry name" value="Translation proteins"/>
    <property type="match status" value="1"/>
</dbReference>
<dbReference type="SMR" id="A0A7M7Q3H5"/>
<feature type="compositionally biased region" description="Basic residues" evidence="3">
    <location>
        <begin position="1074"/>
        <end position="1084"/>
    </location>
</feature>
<dbReference type="EnsemblMetazoa" id="XM_031924541">
    <property type="protein sequence ID" value="XP_031780401"/>
    <property type="gene ID" value="LOC100121680"/>
</dbReference>
<dbReference type="OrthoDB" id="364892at2759"/>
<dbReference type="FunFam" id="3.40.50.300:FF:000746">
    <property type="entry name" value="Ribosome assembly protein 1"/>
    <property type="match status" value="1"/>
</dbReference>